<evidence type="ECO:0000259" key="6">
    <source>
        <dbReference type="Pfam" id="PF04357"/>
    </source>
</evidence>
<accession>A0A9D2BHR7</accession>
<evidence type="ECO:0000256" key="1">
    <source>
        <dbReference type="ARBA" id="ARBA00004167"/>
    </source>
</evidence>
<keyword evidence="2 5" id="KW-0812">Transmembrane</keyword>
<evidence type="ECO:0000256" key="2">
    <source>
        <dbReference type="ARBA" id="ARBA00022692"/>
    </source>
</evidence>
<evidence type="ECO:0000313" key="8">
    <source>
        <dbReference type="Proteomes" id="UP000886740"/>
    </source>
</evidence>
<reference evidence="7" key="1">
    <citation type="journal article" date="2021" name="PeerJ">
        <title>Extensive microbial diversity within the chicken gut microbiome revealed by metagenomics and culture.</title>
        <authorList>
            <person name="Gilroy R."/>
            <person name="Ravi A."/>
            <person name="Getino M."/>
            <person name="Pursley I."/>
            <person name="Horton D.L."/>
            <person name="Alikhan N.F."/>
            <person name="Baker D."/>
            <person name="Gharbi K."/>
            <person name="Hall N."/>
            <person name="Watson M."/>
            <person name="Adriaenssens E.M."/>
            <person name="Foster-Nyarko E."/>
            <person name="Jarju S."/>
            <person name="Secka A."/>
            <person name="Antonio M."/>
            <person name="Oren A."/>
            <person name="Chaudhuri R.R."/>
            <person name="La Ragione R."/>
            <person name="Hildebrand F."/>
            <person name="Pallen M.J."/>
        </authorList>
    </citation>
    <scope>NUCLEOTIDE SEQUENCE</scope>
    <source>
        <strain evidence="7">ChiGjej6B6-14162</strain>
    </source>
</reference>
<dbReference type="EMBL" id="DXEL01000081">
    <property type="protein sequence ID" value="HIX75704.1"/>
    <property type="molecule type" value="Genomic_DNA"/>
</dbReference>
<dbReference type="Pfam" id="PF04357">
    <property type="entry name" value="TamB"/>
    <property type="match status" value="1"/>
</dbReference>
<evidence type="ECO:0000313" key="7">
    <source>
        <dbReference type="EMBL" id="HIX75704.1"/>
    </source>
</evidence>
<evidence type="ECO:0000256" key="5">
    <source>
        <dbReference type="SAM" id="Phobius"/>
    </source>
</evidence>
<keyword evidence="4 5" id="KW-0472">Membrane</keyword>
<comment type="subcellular location">
    <subcellularLocation>
        <location evidence="1">Membrane</location>
        <topology evidence="1">Single-pass membrane protein</topology>
    </subcellularLocation>
</comment>
<organism evidence="7 8">
    <name type="scientific">Candidatus Parabacteroides intestinipullorum</name>
    <dbReference type="NCBI Taxonomy" id="2838723"/>
    <lineage>
        <taxon>Bacteria</taxon>
        <taxon>Pseudomonadati</taxon>
        <taxon>Bacteroidota</taxon>
        <taxon>Bacteroidia</taxon>
        <taxon>Bacteroidales</taxon>
        <taxon>Tannerellaceae</taxon>
        <taxon>Parabacteroides</taxon>
    </lineage>
</organism>
<dbReference type="InterPro" id="IPR007452">
    <property type="entry name" value="TamB_C"/>
</dbReference>
<comment type="caution">
    <text evidence="7">The sequence shown here is derived from an EMBL/GenBank/DDBJ whole genome shotgun (WGS) entry which is preliminary data.</text>
</comment>
<name>A0A9D2BHR7_9BACT</name>
<reference evidence="7" key="2">
    <citation type="submission" date="2021-04" db="EMBL/GenBank/DDBJ databases">
        <authorList>
            <person name="Gilroy R."/>
        </authorList>
    </citation>
    <scope>NUCLEOTIDE SEQUENCE</scope>
    <source>
        <strain evidence="7">ChiGjej6B6-14162</strain>
    </source>
</reference>
<evidence type="ECO:0000256" key="4">
    <source>
        <dbReference type="ARBA" id="ARBA00023136"/>
    </source>
</evidence>
<feature type="domain" description="Translocation and assembly module TamB C-terminal" evidence="6">
    <location>
        <begin position="1104"/>
        <end position="1508"/>
    </location>
</feature>
<dbReference type="GO" id="GO:0005886">
    <property type="term" value="C:plasma membrane"/>
    <property type="evidence" value="ECO:0007669"/>
    <property type="project" value="InterPro"/>
</dbReference>
<dbReference type="PANTHER" id="PTHR36985">
    <property type="entry name" value="TRANSLOCATION AND ASSEMBLY MODULE SUBUNIT TAMB"/>
    <property type="match status" value="1"/>
</dbReference>
<dbReference type="GO" id="GO:0009306">
    <property type="term" value="P:protein secretion"/>
    <property type="evidence" value="ECO:0007669"/>
    <property type="project" value="InterPro"/>
</dbReference>
<feature type="transmembrane region" description="Helical" evidence="5">
    <location>
        <begin position="24"/>
        <end position="46"/>
    </location>
</feature>
<evidence type="ECO:0000256" key="3">
    <source>
        <dbReference type="ARBA" id="ARBA00022989"/>
    </source>
</evidence>
<gene>
    <name evidence="7" type="ORF">H9977_11840</name>
</gene>
<dbReference type="Proteomes" id="UP000886740">
    <property type="component" value="Unassembled WGS sequence"/>
</dbReference>
<sequence length="1553" mass="172645">MTEEEQTVNNNPKKRNNRKWARRGLLLLLSPVILILTLSVLLYVPFIQDFAVRQASSIASEATGMTIQIQKIRLSFPLDLTIRKAQAIRQPGDTLFSMDDLRVRIHALPLFKKQVMVEAIELNKVIANTGDLIDGLEIKGSLGHLFLKMDRAYLPTGLAVLNEATLSDAAITLIIRETEPKPETPSEPINWKLRLEKVRLDQVALALQMPDDSLRLTTYIENSQLDNGLVDLGNLSYGADRFSITNTALSYDANYNAPINGLDPSHIAIDSLNVALDSLYYQDKTIRANLTRWTLNERSGLRIEEFKGKIDSDPTTIRIPELILRTAYSEAGLTAEIPWSSIDTKASGQMSAQLSAAIGPQDLFALAGDAIPSELKPHYPTQPLEMAVGINGNLETLVLNKANATIGGVLDLRLDGKAEALTDSLRRLADLRVDLRLGDLDFLKSLLSSEQRSLYQIPRGITLKGNVGMAGTEYRTKLALYEGRSTIAANGRYDIATERYEASLSIDSLEPTHFMPYDSLYWVAGKIQAEGQGTDPFSSKTTMRLDGNIYDIRYGASSLADIRIGSTLENHFLNLELVSEYPLARMEINLNADVRKERLKAMLIVDAEHIDLHQMHFTSMPLSSSFQIFAETESDLKEDHLLDITLGNWELVSNKGSFKPKTLTLHTRSTADTCRVSFHAGDLNVTMSGDKGINGLLEDFNKLSTSVDKQLKQDSTINLAALRPLLPHLNLEVGIGPDNPVSNYLKSYEILFDQLDLYAETSPENGLSLRSSLNKLAKDTLLIDSIRTTITQDSLGLNYLVRVAKEPYRRQKPFTAGLEGKIRLDYADALFHFQNETADTSFLIGIQMNKIAEGFRFHLFPETPIIALRPFKINKDNYVDFFTPRNIHANLRMTGEQDASLWLYSTEVTDTLSELHAELSHVDLANLARSINLPDIAGTLSADLQYLPSDTSFMAVSNIFIDELFYEKERVGELMANAVYLPLAQNEHQADLHLFRDEQEIVSVNALYTAGDEERIQGDLTFYHLPLAMADPFIPEDMAKLHGDLDGSLAISGNSQAPILDGFLALDSVSVYVGAVGSTFRFDNKNVEIKSNRLTFDKYGIYSSGKNPFIIDGTIDFNQMDNPMANLRLTANNLELLNTKKKPESLVYGKLYVNLNSTLTGPLNLLKMRGDLQLLGGTDITYILKDSPLTVQDRLADMVTFTSFADTLYHEAARKPPLPLGGTDMLMTIRIDPVVQANVDLSEDQSSHINLIGGGDLSFQYTPQGDMILNGQYTLSGGTIKYAMPVIPLKEFSIQNGSYVLWNGNPMDPLLNLTATERVRTSVSSNGQSPRMVNFDVGIEIQQRLENLGLNFTLTAPEDLSMQEELTAKGSEERAKLAVSMLVTGLYLGSTTGSNGKVNLDMGDALNSFLQSEINSIAGNALKTVDISFGMDTYDDNVNGVAGSRTDYSFRFAKRFYNDRIQVILGGRISTGENINNGQAQPFIDNVSVEYRLDNSGSRYVKLFHNKNYESLLEGEITETGAGIVLRRKMMHLRELFNFKKKKVKPINEEKEE</sequence>
<dbReference type="PANTHER" id="PTHR36985:SF1">
    <property type="entry name" value="TRANSLOCATION AND ASSEMBLY MODULE SUBUNIT TAMB"/>
    <property type="match status" value="1"/>
</dbReference>
<proteinExistence type="predicted"/>
<keyword evidence="3 5" id="KW-1133">Transmembrane helix</keyword>
<protein>
    <submittedName>
        <fullName evidence="7">Translocation/assembly module TamB</fullName>
    </submittedName>
</protein>